<evidence type="ECO:0008006" key="11">
    <source>
        <dbReference type="Google" id="ProtNLM"/>
    </source>
</evidence>
<feature type="transmembrane region" description="Helical" evidence="8">
    <location>
        <begin position="138"/>
        <end position="160"/>
    </location>
</feature>
<comment type="subcellular location">
    <subcellularLocation>
        <location evidence="1">Cell membrane</location>
        <topology evidence="1">Multi-pass membrane protein</topology>
    </subcellularLocation>
</comment>
<keyword evidence="5 8" id="KW-0812">Transmembrane</keyword>
<evidence type="ECO:0000256" key="7">
    <source>
        <dbReference type="ARBA" id="ARBA00023136"/>
    </source>
</evidence>
<accession>A0A5E6YGR8</accession>
<evidence type="ECO:0000256" key="4">
    <source>
        <dbReference type="ARBA" id="ARBA00022475"/>
    </source>
</evidence>
<evidence type="ECO:0000256" key="5">
    <source>
        <dbReference type="ARBA" id="ARBA00022692"/>
    </source>
</evidence>
<keyword evidence="4" id="KW-1003">Cell membrane</keyword>
<evidence type="ECO:0000256" key="2">
    <source>
        <dbReference type="ARBA" id="ARBA00010735"/>
    </source>
</evidence>
<protein>
    <recommendedName>
        <fullName evidence="11">Branched-chain amino acid ABC transporter permease</fullName>
    </recommendedName>
</protein>
<sequence>MTIQVQSSPTLYAWMAFRRALPTALAVAPTGMLFGVLASQSDWTPFEVLLLSAMGYSGSGQFALLPLAEQGIGFLTMLIVAISINCRYIPIVITTLTRLPKRPIPRAFMAHLVGDEAYALERERDQFAAIFSTRLTIYLAWVSSTFAGALFATLIPANWFSPEMNLGFPASIVLLVLSFEQLKSRIPRISAPWERRLIELTLCVAAALVFIALLGKSWFWLPSIAFSTWRLGRLTYEP</sequence>
<dbReference type="RefSeq" id="WP_204936312.1">
    <property type="nucleotide sequence ID" value="NZ_CABVHO010000004.1"/>
</dbReference>
<evidence type="ECO:0000313" key="10">
    <source>
        <dbReference type="Proteomes" id="UP000326437"/>
    </source>
</evidence>
<evidence type="ECO:0000256" key="3">
    <source>
        <dbReference type="ARBA" id="ARBA00022448"/>
    </source>
</evidence>
<feature type="transmembrane region" description="Helical" evidence="8">
    <location>
        <begin position="202"/>
        <end position="221"/>
    </location>
</feature>
<feature type="transmembrane region" description="Helical" evidence="8">
    <location>
        <begin position="20"/>
        <end position="37"/>
    </location>
</feature>
<dbReference type="EMBL" id="CABVHO010000004">
    <property type="protein sequence ID" value="VVN52335.1"/>
    <property type="molecule type" value="Genomic_DNA"/>
</dbReference>
<dbReference type="PANTHER" id="PTHR34979">
    <property type="entry name" value="INNER MEMBRANE PROTEIN YGAZ"/>
    <property type="match status" value="1"/>
</dbReference>
<reference evidence="9 10" key="1">
    <citation type="submission" date="2019-09" db="EMBL/GenBank/DDBJ databases">
        <authorList>
            <person name="Chandra G."/>
            <person name="Truman W A."/>
        </authorList>
    </citation>
    <scope>NUCLEOTIDE SEQUENCE [LARGE SCALE GENOMIC DNA]</scope>
    <source>
        <strain evidence="9">PS685</strain>
    </source>
</reference>
<evidence type="ECO:0000256" key="6">
    <source>
        <dbReference type="ARBA" id="ARBA00022989"/>
    </source>
</evidence>
<dbReference type="GO" id="GO:0005886">
    <property type="term" value="C:plasma membrane"/>
    <property type="evidence" value="ECO:0007669"/>
    <property type="project" value="UniProtKB-SubCell"/>
</dbReference>
<proteinExistence type="inferred from homology"/>
<feature type="transmembrane region" description="Helical" evidence="8">
    <location>
        <begin position="166"/>
        <end position="182"/>
    </location>
</feature>
<dbReference type="AlphaFoldDB" id="A0A5E6YGR8"/>
<comment type="similarity">
    <text evidence="2">Belongs to the AzlC family.</text>
</comment>
<evidence type="ECO:0000256" key="8">
    <source>
        <dbReference type="SAM" id="Phobius"/>
    </source>
</evidence>
<gene>
    <name evidence="9" type="ORF">PS685_00920</name>
</gene>
<organism evidence="9 10">
    <name type="scientific">Pseudomonas fluorescens</name>
    <dbReference type="NCBI Taxonomy" id="294"/>
    <lineage>
        <taxon>Bacteria</taxon>
        <taxon>Pseudomonadati</taxon>
        <taxon>Pseudomonadota</taxon>
        <taxon>Gammaproteobacteria</taxon>
        <taxon>Pseudomonadales</taxon>
        <taxon>Pseudomonadaceae</taxon>
        <taxon>Pseudomonas</taxon>
    </lineage>
</organism>
<keyword evidence="3" id="KW-0813">Transport</keyword>
<evidence type="ECO:0000256" key="1">
    <source>
        <dbReference type="ARBA" id="ARBA00004651"/>
    </source>
</evidence>
<dbReference type="PANTHER" id="PTHR34979:SF1">
    <property type="entry name" value="INNER MEMBRANE PROTEIN YGAZ"/>
    <property type="match status" value="1"/>
</dbReference>
<evidence type="ECO:0000313" key="9">
    <source>
        <dbReference type="EMBL" id="VVN52335.1"/>
    </source>
</evidence>
<dbReference type="GO" id="GO:1903785">
    <property type="term" value="P:L-valine transmembrane transport"/>
    <property type="evidence" value="ECO:0007669"/>
    <property type="project" value="TreeGrafter"/>
</dbReference>
<keyword evidence="6 8" id="KW-1133">Transmembrane helix</keyword>
<dbReference type="Proteomes" id="UP000326437">
    <property type="component" value="Unassembled WGS sequence"/>
</dbReference>
<keyword evidence="7 8" id="KW-0472">Membrane</keyword>
<dbReference type="Pfam" id="PF03591">
    <property type="entry name" value="AzlC"/>
    <property type="match status" value="1"/>
</dbReference>
<name>A0A5E6YGR8_PSEFL</name>
<dbReference type="InterPro" id="IPR011606">
    <property type="entry name" value="Brnchd-chn_aa_trnsp_permease"/>
</dbReference>